<evidence type="ECO:0000256" key="10">
    <source>
        <dbReference type="SAM" id="MobiDB-lite"/>
    </source>
</evidence>
<dbReference type="InterPro" id="IPR040450">
    <property type="entry name" value="TFIIF_beta_HTH"/>
</dbReference>
<comment type="similarity">
    <text evidence="2">Belongs to the TFIIF beta subunit family.</text>
</comment>
<evidence type="ECO:0000256" key="6">
    <source>
        <dbReference type="ARBA" id="ARBA00023163"/>
    </source>
</evidence>
<evidence type="ECO:0000256" key="3">
    <source>
        <dbReference type="ARBA" id="ARBA00021453"/>
    </source>
</evidence>
<dbReference type="PANTHER" id="PTHR10445:SF0">
    <property type="entry name" value="GENERAL TRANSCRIPTION FACTOR IIF SUBUNIT 2"/>
    <property type="match status" value="1"/>
</dbReference>
<dbReference type="SUPFAM" id="SSF46785">
    <property type="entry name" value="Winged helix' DNA-binding domain"/>
    <property type="match status" value="1"/>
</dbReference>
<keyword evidence="13" id="KW-0648">Protein biosynthesis</keyword>
<feature type="domain" description="TFIIF beta subunit HTH" evidence="11">
    <location>
        <begin position="288"/>
        <end position="351"/>
    </location>
</feature>
<dbReference type="InterPro" id="IPR036390">
    <property type="entry name" value="WH_DNA-bd_sf"/>
</dbReference>
<name>A0A136J566_9PEZI</name>
<dbReference type="InterPro" id="IPR003196">
    <property type="entry name" value="TFIIF_beta"/>
</dbReference>
<dbReference type="InParanoid" id="A0A136J566"/>
<dbReference type="FunFam" id="1.10.10.10:FF:000035">
    <property type="entry name" value="General transcription factor IIF subunit 2"/>
    <property type="match status" value="1"/>
</dbReference>
<keyword evidence="5" id="KW-0238">DNA-binding</keyword>
<accession>A0A136J566</accession>
<dbReference type="Pfam" id="PF17683">
    <property type="entry name" value="TFIIF_beta_N"/>
    <property type="match status" value="1"/>
</dbReference>
<dbReference type="GO" id="GO:0005674">
    <property type="term" value="C:transcription factor TFIIF complex"/>
    <property type="evidence" value="ECO:0007669"/>
    <property type="project" value="InterPro"/>
</dbReference>
<feature type="compositionally biased region" description="Gly residues" evidence="10">
    <location>
        <begin position="167"/>
        <end position="183"/>
    </location>
</feature>
<feature type="compositionally biased region" description="Basic and acidic residues" evidence="10">
    <location>
        <begin position="7"/>
        <end position="17"/>
    </location>
</feature>
<dbReference type="Pfam" id="PF02270">
    <property type="entry name" value="TFIIF_beta"/>
    <property type="match status" value="1"/>
</dbReference>
<dbReference type="EMBL" id="KQ964249">
    <property type="protein sequence ID" value="KXJ92305.1"/>
    <property type="molecule type" value="Genomic_DNA"/>
</dbReference>
<evidence type="ECO:0000256" key="7">
    <source>
        <dbReference type="ARBA" id="ARBA00023242"/>
    </source>
</evidence>
<dbReference type="Gene3D" id="1.10.10.10">
    <property type="entry name" value="Winged helix-like DNA-binding domain superfamily/Winged helix DNA-binding domain"/>
    <property type="match status" value="1"/>
</dbReference>
<dbReference type="STRING" id="196109.A0A136J566"/>
<evidence type="ECO:0000259" key="12">
    <source>
        <dbReference type="Pfam" id="PF17683"/>
    </source>
</evidence>
<protein>
    <recommendedName>
        <fullName evidence="3">Transcription initiation factor IIF subunit beta</fullName>
    </recommendedName>
    <alternativeName>
        <fullName evidence="9">TFIIF medium subunit</fullName>
    </alternativeName>
    <alternativeName>
        <fullName evidence="8">TFIIF-beta</fullName>
    </alternativeName>
</protein>
<feature type="region of interest" description="Disordered" evidence="10">
    <location>
        <begin position="1"/>
        <end position="30"/>
    </location>
</feature>
<evidence type="ECO:0000256" key="1">
    <source>
        <dbReference type="ARBA" id="ARBA00004123"/>
    </source>
</evidence>
<dbReference type="FunCoup" id="A0A136J566">
    <property type="interactions" value="474"/>
</dbReference>
<dbReference type="CDD" id="cd07980">
    <property type="entry name" value="TFIIF_beta"/>
    <property type="match status" value="1"/>
</dbReference>
<feature type="domain" description="TFIIF beta subunit N-terminal" evidence="12">
    <location>
        <begin position="52"/>
        <end position="217"/>
    </location>
</feature>
<gene>
    <name evidence="13" type="ORF">Micbo1qcDRAFT_162530</name>
</gene>
<evidence type="ECO:0000256" key="4">
    <source>
        <dbReference type="ARBA" id="ARBA00023015"/>
    </source>
</evidence>
<dbReference type="InterPro" id="IPR036388">
    <property type="entry name" value="WH-like_DNA-bd_sf"/>
</dbReference>
<dbReference type="GO" id="GO:0003743">
    <property type="term" value="F:translation initiation factor activity"/>
    <property type="evidence" value="ECO:0007669"/>
    <property type="project" value="UniProtKB-KW"/>
</dbReference>
<dbReference type="GO" id="GO:0006367">
    <property type="term" value="P:transcription initiation at RNA polymerase II promoter"/>
    <property type="evidence" value="ECO:0007669"/>
    <property type="project" value="InterPro"/>
</dbReference>
<dbReference type="PANTHER" id="PTHR10445">
    <property type="entry name" value="GENERAL TRANSCRIPTION FACTOR IIF SUBUNIT 2"/>
    <property type="match status" value="1"/>
</dbReference>
<dbReference type="GO" id="GO:0003677">
    <property type="term" value="F:DNA binding"/>
    <property type="evidence" value="ECO:0007669"/>
    <property type="project" value="UniProtKB-KW"/>
</dbReference>
<comment type="subcellular location">
    <subcellularLocation>
        <location evidence="1">Nucleus</location>
    </subcellularLocation>
</comment>
<evidence type="ECO:0000313" key="13">
    <source>
        <dbReference type="EMBL" id="KXJ92305.1"/>
    </source>
</evidence>
<sequence length="382" mass="42678">MASAPKVKAEPTIKPDPEDASASPAGLSDDDIYEDAGDLEFYNIEENPMAGNVYLTHVPKYLYDAWAHLDDDADIQIGTIRQWNETLPNGQVKQRIALLLDHKHPDHQMIPKEYNLDVKDMQLRNSFLFSEQDLPGFKTKAQGANSNIPAHLRRREEKPKDKTQEESGGGSGAGGHSGGGGGRGGRKGRYQPYYRKAIPKKTVLAGRFAHELNCQPAQNAETKHILAMRANDALKPRATTQLAGGRGVPKNAIQAGTHKPKETFGSFVRTIPDQKKDKKKKQEDRALRMSEHDLRDAIFQAYKEFAYWSMKAFKQRLNQPEAWLRENLEQLAVLHKAGAFANHWELKPEYKQGLSQNVEGAAPDAGIEDSDSEDEEMEDVAI</sequence>
<keyword evidence="13" id="KW-0396">Initiation factor</keyword>
<proteinExistence type="inferred from homology"/>
<dbReference type="InterPro" id="IPR040504">
    <property type="entry name" value="TFIIF_beta_N"/>
</dbReference>
<keyword evidence="4" id="KW-0805">Transcription regulation</keyword>
<dbReference type="Proteomes" id="UP000070501">
    <property type="component" value="Unassembled WGS sequence"/>
</dbReference>
<evidence type="ECO:0000313" key="14">
    <source>
        <dbReference type="Proteomes" id="UP000070501"/>
    </source>
</evidence>
<feature type="region of interest" description="Disordered" evidence="10">
    <location>
        <begin position="138"/>
        <end position="190"/>
    </location>
</feature>
<reference evidence="14" key="1">
    <citation type="submission" date="2016-02" db="EMBL/GenBank/DDBJ databases">
        <title>Draft genome sequence of Microdochium bolleyi, a fungal endophyte of beachgrass.</title>
        <authorList>
            <consortium name="DOE Joint Genome Institute"/>
            <person name="David A.S."/>
            <person name="May G."/>
            <person name="Haridas S."/>
            <person name="Lim J."/>
            <person name="Wang M."/>
            <person name="Labutti K."/>
            <person name="Lipzen A."/>
            <person name="Barry K."/>
            <person name="Grigoriev I.V."/>
        </authorList>
    </citation>
    <scope>NUCLEOTIDE SEQUENCE [LARGE SCALE GENOMIC DNA]</scope>
    <source>
        <strain evidence="14">J235TASD1</strain>
    </source>
</reference>
<organism evidence="13 14">
    <name type="scientific">Microdochium bolleyi</name>
    <dbReference type="NCBI Taxonomy" id="196109"/>
    <lineage>
        <taxon>Eukaryota</taxon>
        <taxon>Fungi</taxon>
        <taxon>Dikarya</taxon>
        <taxon>Ascomycota</taxon>
        <taxon>Pezizomycotina</taxon>
        <taxon>Sordariomycetes</taxon>
        <taxon>Xylariomycetidae</taxon>
        <taxon>Xylariales</taxon>
        <taxon>Microdochiaceae</taxon>
        <taxon>Microdochium</taxon>
    </lineage>
</organism>
<keyword evidence="14" id="KW-1185">Reference proteome</keyword>
<evidence type="ECO:0000256" key="5">
    <source>
        <dbReference type="ARBA" id="ARBA00023125"/>
    </source>
</evidence>
<evidence type="ECO:0000256" key="2">
    <source>
        <dbReference type="ARBA" id="ARBA00009543"/>
    </source>
</evidence>
<dbReference type="InterPro" id="IPR011039">
    <property type="entry name" value="TFIIF_interaction"/>
</dbReference>
<keyword evidence="6" id="KW-0804">Transcription</keyword>
<dbReference type="SUPFAM" id="SSF50916">
    <property type="entry name" value="Rap30/74 interaction domains"/>
    <property type="match status" value="1"/>
</dbReference>
<feature type="compositionally biased region" description="Acidic residues" evidence="10">
    <location>
        <begin position="366"/>
        <end position="382"/>
    </location>
</feature>
<evidence type="ECO:0000256" key="9">
    <source>
        <dbReference type="ARBA" id="ARBA00081863"/>
    </source>
</evidence>
<keyword evidence="7" id="KW-0539">Nucleus</keyword>
<dbReference type="OrthoDB" id="26094at2759"/>
<evidence type="ECO:0000256" key="8">
    <source>
        <dbReference type="ARBA" id="ARBA00081473"/>
    </source>
</evidence>
<evidence type="ECO:0000259" key="11">
    <source>
        <dbReference type="Pfam" id="PF02270"/>
    </source>
</evidence>
<feature type="region of interest" description="Disordered" evidence="10">
    <location>
        <begin position="355"/>
        <end position="382"/>
    </location>
</feature>
<feature type="compositionally biased region" description="Basic and acidic residues" evidence="10">
    <location>
        <begin position="154"/>
        <end position="165"/>
    </location>
</feature>
<dbReference type="AlphaFoldDB" id="A0A136J566"/>